<sequence>MFKHIAKYSILLTVSAGVVMPLAAVQGNAASTPEKITFWHSMTGETQKSIERVVNDFNKSQSEYKVVPEFQGQYVEALPKFLSVGGTKKAPVLFQSNEISTKQLATSGMIEPMETITKKYKYDTSDIRENILDYYRVDGKLYSMPFNSSAPVLYYNKDAFKAAGIDELPKSPTFEQVTDAAKQLKEKTGKAKLSILPYGWNFEELLANQNQELVNNGNGRKKTATKSTFNNEAGKNILNWIKTNADAKTLVDYGTGANAADNELSGFTSKQVDMFMNSSASLGDIKKNAKFNVGVTYMPHPKNKTANGVAIGGASIWLSKGKTNKQQKGAAEFLKFATSPNEQAQWSIDTGYFAINKKSYDTKLLKDAFKKTPILAAPVDQLKDTKKNSASAGALITAMPNERVNTQNAMENVINGKNVDKELAKAAKKTDADIKSANEQTGE</sequence>
<dbReference type="Pfam" id="PF13416">
    <property type="entry name" value="SBP_bac_8"/>
    <property type="match status" value="1"/>
</dbReference>
<keyword evidence="3" id="KW-0813">Transport</keyword>
<evidence type="ECO:0000256" key="3">
    <source>
        <dbReference type="ARBA" id="ARBA00022448"/>
    </source>
</evidence>
<dbReference type="OrthoDB" id="9795467at2"/>
<dbReference type="InterPro" id="IPR006059">
    <property type="entry name" value="SBP"/>
</dbReference>
<proteinExistence type="inferred from homology"/>
<dbReference type="PANTHER" id="PTHR43649">
    <property type="entry name" value="ARABINOSE-BINDING PROTEIN-RELATED"/>
    <property type="match status" value="1"/>
</dbReference>
<evidence type="ECO:0000256" key="1">
    <source>
        <dbReference type="ARBA" id="ARBA00004196"/>
    </source>
</evidence>
<evidence type="ECO:0000256" key="4">
    <source>
        <dbReference type="ARBA" id="ARBA00022729"/>
    </source>
</evidence>
<evidence type="ECO:0000256" key="5">
    <source>
        <dbReference type="SAM" id="SignalP"/>
    </source>
</evidence>
<name>A0A3P2RK58_WEIVI</name>
<dbReference type="EMBL" id="RHGY01000005">
    <property type="protein sequence ID" value="RRG17808.1"/>
    <property type="molecule type" value="Genomic_DNA"/>
</dbReference>
<evidence type="ECO:0000256" key="2">
    <source>
        <dbReference type="ARBA" id="ARBA00008520"/>
    </source>
</evidence>
<protein>
    <submittedName>
        <fullName evidence="6">ABC transporter substrate-binding protein</fullName>
    </submittedName>
</protein>
<evidence type="ECO:0000313" key="6">
    <source>
        <dbReference type="EMBL" id="RRG17808.1"/>
    </source>
</evidence>
<dbReference type="Gene3D" id="3.40.190.10">
    <property type="entry name" value="Periplasmic binding protein-like II"/>
    <property type="match status" value="2"/>
</dbReference>
<comment type="subcellular location">
    <subcellularLocation>
        <location evidence="1">Cell envelope</location>
    </subcellularLocation>
</comment>
<gene>
    <name evidence="6" type="ORF">D3P96_05260</name>
</gene>
<organism evidence="6 7">
    <name type="scientific">Weissella viridescens</name>
    <name type="common">Lactobacillus viridescens</name>
    <dbReference type="NCBI Taxonomy" id="1629"/>
    <lineage>
        <taxon>Bacteria</taxon>
        <taxon>Bacillati</taxon>
        <taxon>Bacillota</taxon>
        <taxon>Bacilli</taxon>
        <taxon>Lactobacillales</taxon>
        <taxon>Lactobacillaceae</taxon>
        <taxon>Weissella</taxon>
    </lineage>
</organism>
<dbReference type="GO" id="GO:0030313">
    <property type="term" value="C:cell envelope"/>
    <property type="evidence" value="ECO:0007669"/>
    <property type="project" value="UniProtKB-SubCell"/>
</dbReference>
<evidence type="ECO:0000313" key="7">
    <source>
        <dbReference type="Proteomes" id="UP000275836"/>
    </source>
</evidence>
<dbReference type="CDD" id="cd14748">
    <property type="entry name" value="PBP2_UgpB"/>
    <property type="match status" value="1"/>
</dbReference>
<keyword evidence="4 5" id="KW-0732">Signal</keyword>
<accession>A0A3P2RK58</accession>
<dbReference type="PANTHER" id="PTHR43649:SF31">
    <property type="entry name" value="SN-GLYCEROL-3-PHOSPHATE-BINDING PERIPLASMIC PROTEIN UGPB"/>
    <property type="match status" value="1"/>
</dbReference>
<dbReference type="Proteomes" id="UP000275836">
    <property type="component" value="Unassembled WGS sequence"/>
</dbReference>
<dbReference type="AlphaFoldDB" id="A0A3P2RK58"/>
<dbReference type="SUPFAM" id="SSF53850">
    <property type="entry name" value="Periplasmic binding protein-like II"/>
    <property type="match status" value="1"/>
</dbReference>
<reference evidence="6 7" key="1">
    <citation type="submission" date="2018-10" db="EMBL/GenBank/DDBJ databases">
        <title>Draft genome sequence of Weissella viridescens UCO-SMC3.</title>
        <authorList>
            <person name="Garcia-Cancino A."/>
            <person name="Espinoza-Monje M."/>
            <person name="Albarracin L."/>
            <person name="Garcia-Castillo V."/>
            <person name="Campos-Martin J."/>
            <person name="Nakano Y."/>
            <person name="Guitierrez-Zamorano C."/>
            <person name="Ikeda-Ohtsubo W."/>
            <person name="Morita H."/>
            <person name="Kitazawa H."/>
            <person name="Villena J."/>
        </authorList>
    </citation>
    <scope>NUCLEOTIDE SEQUENCE [LARGE SCALE GENOMIC DNA]</scope>
    <source>
        <strain evidence="6 7">UCO-SMC3</strain>
    </source>
</reference>
<comment type="caution">
    <text evidence="6">The sequence shown here is derived from an EMBL/GenBank/DDBJ whole genome shotgun (WGS) entry which is preliminary data.</text>
</comment>
<dbReference type="InterPro" id="IPR050490">
    <property type="entry name" value="Bact_solute-bd_prot1"/>
</dbReference>
<feature type="signal peptide" evidence="5">
    <location>
        <begin position="1"/>
        <end position="23"/>
    </location>
</feature>
<feature type="chain" id="PRO_5038400881" evidence="5">
    <location>
        <begin position="24"/>
        <end position="443"/>
    </location>
</feature>
<dbReference type="RefSeq" id="WP_124943318.1">
    <property type="nucleotide sequence ID" value="NZ_RHGY01000005.1"/>
</dbReference>
<comment type="similarity">
    <text evidence="2">Belongs to the bacterial solute-binding protein 1 family.</text>
</comment>